<organism evidence="1">
    <name type="scientific">Listeria monocytogenes</name>
    <dbReference type="NCBI Taxonomy" id="1639"/>
    <lineage>
        <taxon>Bacteria</taxon>
        <taxon>Bacillati</taxon>
        <taxon>Bacillota</taxon>
        <taxon>Bacilli</taxon>
        <taxon>Bacillales</taxon>
        <taxon>Listeriaceae</taxon>
        <taxon>Listeria</taxon>
    </lineage>
</organism>
<dbReference type="EMBL" id="AALIEE010000038">
    <property type="protein sequence ID" value="ECZ8754660.1"/>
    <property type="molecule type" value="Genomic_DNA"/>
</dbReference>
<proteinExistence type="predicted"/>
<dbReference type="AlphaFoldDB" id="A0A625KGW5"/>
<protein>
    <submittedName>
        <fullName evidence="1">Uncharacterized protein</fullName>
    </submittedName>
</protein>
<gene>
    <name evidence="1" type="ORF">F6507_15095</name>
</gene>
<comment type="caution">
    <text evidence="1">The sequence shown here is derived from an EMBL/GenBank/DDBJ whole genome shotgun (WGS) entry which is preliminary data.</text>
</comment>
<accession>A0A625KGW5</accession>
<evidence type="ECO:0000313" key="1">
    <source>
        <dbReference type="EMBL" id="ECZ8754660.1"/>
    </source>
</evidence>
<feature type="non-terminal residue" evidence="1">
    <location>
        <position position="1"/>
    </location>
</feature>
<name>A0A625KGW5_LISMN</name>
<reference evidence="1" key="1">
    <citation type="submission" date="2019-10" db="EMBL/GenBank/DDBJ databases">
        <authorList>
            <consortium name="PulseNet: The National Subtyping Network for Foodborne Disease Surveillance"/>
            <person name="Tarr C.L."/>
            <person name="Trees E."/>
            <person name="Katz L.S."/>
            <person name="Carleton-Romer H.A."/>
            <person name="Stroika S."/>
            <person name="Kucerova Z."/>
            <person name="Roache K.F."/>
            <person name="Sabol A.L."/>
            <person name="Besser J."/>
            <person name="Gerner-Smidt P."/>
        </authorList>
    </citation>
    <scope>NUCLEOTIDE SEQUENCE</scope>
    <source>
        <strain evidence="1">PNUSAL005278</strain>
    </source>
</reference>
<sequence>GIPNVGDSEYKVINMIDGSINMTRYEDLKKQISNCTVNIDLVEQEMKAKIHNINPNVFDLICGKHLICSLYRHLLKITKGFSYDEFRWHLVQNVEVSRLNFIKERVANL</sequence>